<name>A0A4U8YHS5_9BACT</name>
<protein>
    <submittedName>
        <fullName evidence="1">Uncharacterized protein</fullName>
    </submittedName>
</protein>
<dbReference type="EMBL" id="CAADHO010000001">
    <property type="protein sequence ID" value="VFQ42734.1"/>
    <property type="molecule type" value="Genomic_DNA"/>
</dbReference>
<accession>A0A4U8YHS5</accession>
<reference evidence="1 2" key="1">
    <citation type="submission" date="2019-03" db="EMBL/GenBank/DDBJ databases">
        <authorList>
            <person name="Nijsse B."/>
        </authorList>
    </citation>
    <scope>NUCLEOTIDE SEQUENCE [LARGE SCALE GENOMIC DNA]</scope>
    <source>
        <strain evidence="1">Desulfoluna butyratoxydans MSL71</strain>
    </source>
</reference>
<evidence type="ECO:0000313" key="1">
    <source>
        <dbReference type="EMBL" id="VFQ42734.1"/>
    </source>
</evidence>
<gene>
    <name evidence="1" type="ORF">MSL71_3550</name>
</gene>
<evidence type="ECO:0000313" key="2">
    <source>
        <dbReference type="Proteomes" id="UP000507962"/>
    </source>
</evidence>
<sequence length="62" mass="6771">MRQQDLVAALAATPWALGEAPQVPAGAPTRRRVDRQETIVPRFCAKQEAMASARGSRGTLFY</sequence>
<organism evidence="1 2">
    <name type="scientific">Desulfoluna butyratoxydans</name>
    <dbReference type="NCBI Taxonomy" id="231438"/>
    <lineage>
        <taxon>Bacteria</taxon>
        <taxon>Pseudomonadati</taxon>
        <taxon>Thermodesulfobacteriota</taxon>
        <taxon>Desulfobacteria</taxon>
        <taxon>Desulfobacterales</taxon>
        <taxon>Desulfolunaceae</taxon>
        <taxon>Desulfoluna</taxon>
    </lineage>
</organism>
<dbReference type="Proteomes" id="UP000507962">
    <property type="component" value="Unassembled WGS sequence"/>
</dbReference>
<proteinExistence type="predicted"/>
<dbReference type="AlphaFoldDB" id="A0A4U8YHS5"/>
<keyword evidence="2" id="KW-1185">Reference proteome</keyword>